<reference evidence="3" key="1">
    <citation type="submission" date="2021-01" db="EMBL/GenBank/DDBJ databases">
        <title>Whole genome shotgun sequence of Virgisporangium aurantiacum NBRC 16421.</title>
        <authorList>
            <person name="Komaki H."/>
            <person name="Tamura T."/>
        </authorList>
    </citation>
    <scope>NUCLEOTIDE SEQUENCE</scope>
    <source>
        <strain evidence="3">NBRC 16421</strain>
    </source>
</reference>
<accession>A0A8J3Z3Q5</accession>
<dbReference type="EMBL" id="BOPG01000012">
    <property type="protein sequence ID" value="GIJ54473.1"/>
    <property type="molecule type" value="Genomic_DNA"/>
</dbReference>
<dbReference type="Proteomes" id="UP000612585">
    <property type="component" value="Unassembled WGS sequence"/>
</dbReference>
<name>A0A8J3Z3Q5_9ACTN</name>
<dbReference type="Pfam" id="PF04972">
    <property type="entry name" value="BON"/>
    <property type="match status" value="3"/>
</dbReference>
<dbReference type="RefSeq" id="WP_275423931.1">
    <property type="nucleotide sequence ID" value="NZ_BOPG01000012.1"/>
</dbReference>
<evidence type="ECO:0000256" key="1">
    <source>
        <dbReference type="ARBA" id="ARBA00022729"/>
    </source>
</evidence>
<proteinExistence type="predicted"/>
<dbReference type="InterPro" id="IPR051686">
    <property type="entry name" value="Lipoprotein_DolP"/>
</dbReference>
<gene>
    <name evidence="3" type="ORF">Vau01_019890</name>
</gene>
<sequence>MAETIFNSDVQLKNTVDEELSYIAGIGADRLVVAANDGTVTISGDTASLPERHAAKQAAMRVFGAKAVTDAMVVRIPNAREVTDTDIAEMANRMLGWAVDVPAGTVKAMAHDHVITLSGTVARQDQRTAAARSVTYLRGVTGIINSIELNAPAPAFDAKATIEAALRRSAQFHSQSITVYIDGAEVTLRGNVRSWNERRQAEGIAWAAAGVSNVRNELAFTA</sequence>
<evidence type="ECO:0000313" key="4">
    <source>
        <dbReference type="Proteomes" id="UP000612585"/>
    </source>
</evidence>
<feature type="domain" description="BON" evidence="2">
    <location>
        <begin position="154"/>
        <end position="222"/>
    </location>
</feature>
<organism evidence="3 4">
    <name type="scientific">Virgisporangium aurantiacum</name>
    <dbReference type="NCBI Taxonomy" id="175570"/>
    <lineage>
        <taxon>Bacteria</taxon>
        <taxon>Bacillati</taxon>
        <taxon>Actinomycetota</taxon>
        <taxon>Actinomycetes</taxon>
        <taxon>Micromonosporales</taxon>
        <taxon>Micromonosporaceae</taxon>
        <taxon>Virgisporangium</taxon>
    </lineage>
</organism>
<keyword evidence="4" id="KW-1185">Reference proteome</keyword>
<dbReference type="PANTHER" id="PTHR34606:SF4">
    <property type="entry name" value="OUTER MEMBRANE LIPOPROTEIN DOLP"/>
    <property type="match status" value="1"/>
</dbReference>
<evidence type="ECO:0000313" key="3">
    <source>
        <dbReference type="EMBL" id="GIJ54473.1"/>
    </source>
</evidence>
<dbReference type="PROSITE" id="PS50914">
    <property type="entry name" value="BON"/>
    <property type="match status" value="3"/>
</dbReference>
<keyword evidence="1" id="KW-0732">Signal</keyword>
<comment type="caution">
    <text evidence="3">The sequence shown here is derived from an EMBL/GenBank/DDBJ whole genome shotgun (WGS) entry which is preliminary data.</text>
</comment>
<dbReference type="InterPro" id="IPR014004">
    <property type="entry name" value="Transpt-assoc_nodulatn_dom_bac"/>
</dbReference>
<dbReference type="PANTHER" id="PTHR34606">
    <property type="entry name" value="BON DOMAIN-CONTAINING PROTEIN"/>
    <property type="match status" value="1"/>
</dbReference>
<dbReference type="SMART" id="SM00749">
    <property type="entry name" value="BON"/>
    <property type="match status" value="2"/>
</dbReference>
<protein>
    <submittedName>
        <fullName evidence="3">Osmotically inducible protein Y</fullName>
    </submittedName>
</protein>
<feature type="domain" description="BON" evidence="2">
    <location>
        <begin position="8"/>
        <end position="76"/>
    </location>
</feature>
<dbReference type="AlphaFoldDB" id="A0A8J3Z3Q5"/>
<feature type="domain" description="BON" evidence="2">
    <location>
        <begin position="83"/>
        <end position="151"/>
    </location>
</feature>
<dbReference type="Gene3D" id="3.30.1340.30">
    <property type="match status" value="3"/>
</dbReference>
<evidence type="ECO:0000259" key="2">
    <source>
        <dbReference type="PROSITE" id="PS50914"/>
    </source>
</evidence>
<dbReference type="InterPro" id="IPR007055">
    <property type="entry name" value="BON_dom"/>
</dbReference>